<proteinExistence type="predicted"/>
<keyword evidence="4" id="KW-0804">Transcription</keyword>
<evidence type="ECO:0000256" key="6">
    <source>
        <dbReference type="SAM" id="MobiDB-lite"/>
    </source>
</evidence>
<dbReference type="PROSITE" id="PS50066">
    <property type="entry name" value="MADS_BOX_2"/>
    <property type="match status" value="1"/>
</dbReference>
<keyword evidence="2" id="KW-0805">Transcription regulation</keyword>
<keyword evidence="8" id="KW-1185">Reference proteome</keyword>
<protein>
    <submittedName>
        <fullName evidence="9">MADS-box transcription factor 23-like</fullName>
    </submittedName>
</protein>
<feature type="domain" description="MADS-box" evidence="7">
    <location>
        <begin position="44"/>
        <end position="104"/>
    </location>
</feature>
<dbReference type="PANTHER" id="PTHR11945:SF512">
    <property type="entry name" value="GENOME ASSEMBLY, CHROMOSOME: A07"/>
    <property type="match status" value="1"/>
</dbReference>
<keyword evidence="5" id="KW-0539">Nucleus</keyword>
<evidence type="ECO:0000256" key="3">
    <source>
        <dbReference type="ARBA" id="ARBA00023125"/>
    </source>
</evidence>
<gene>
    <name evidence="9" type="primary">LOC104704838</name>
</gene>
<name>A0ABM0T0Y6_CAMSA</name>
<dbReference type="PRINTS" id="PR00404">
    <property type="entry name" value="MADSDOMAIN"/>
</dbReference>
<dbReference type="Gene3D" id="3.40.1810.10">
    <property type="entry name" value="Transcription factor, MADS-box"/>
    <property type="match status" value="1"/>
</dbReference>
<evidence type="ECO:0000256" key="2">
    <source>
        <dbReference type="ARBA" id="ARBA00023015"/>
    </source>
</evidence>
<evidence type="ECO:0000256" key="5">
    <source>
        <dbReference type="ARBA" id="ARBA00023242"/>
    </source>
</evidence>
<dbReference type="Proteomes" id="UP000694864">
    <property type="component" value="Chromosome 7"/>
</dbReference>
<organism evidence="8 9">
    <name type="scientific">Camelina sativa</name>
    <name type="common">False flax</name>
    <name type="synonym">Myagrum sativum</name>
    <dbReference type="NCBI Taxonomy" id="90675"/>
    <lineage>
        <taxon>Eukaryota</taxon>
        <taxon>Viridiplantae</taxon>
        <taxon>Streptophyta</taxon>
        <taxon>Embryophyta</taxon>
        <taxon>Tracheophyta</taxon>
        <taxon>Spermatophyta</taxon>
        <taxon>Magnoliopsida</taxon>
        <taxon>eudicotyledons</taxon>
        <taxon>Gunneridae</taxon>
        <taxon>Pentapetalae</taxon>
        <taxon>rosids</taxon>
        <taxon>malvids</taxon>
        <taxon>Brassicales</taxon>
        <taxon>Brassicaceae</taxon>
        <taxon>Camelineae</taxon>
        <taxon>Camelina</taxon>
    </lineage>
</organism>
<evidence type="ECO:0000256" key="1">
    <source>
        <dbReference type="ARBA" id="ARBA00004123"/>
    </source>
</evidence>
<dbReference type="SUPFAM" id="SSF55455">
    <property type="entry name" value="SRF-like"/>
    <property type="match status" value="1"/>
</dbReference>
<evidence type="ECO:0000256" key="4">
    <source>
        <dbReference type="ARBA" id="ARBA00023163"/>
    </source>
</evidence>
<sequence length="228" mass="25831">MEDVGEASTMITCLPPAKQKPLRNPNLLANQKKETTLKKPRTTKGRQKIEIKEIEVENRRQVTFSKRRSGLFKKAAELSVLCGAQIGIITFSRCDRIYSFGNVDTLVDKYIRKTPVMLRSNPGGDVAAGGENNDGLMWWERAVESVPEEDMEEYKMALSVLRENLMTRISQISNDRMVENLPAFPNEMAMADWKLSNENMMARNDRSYLGNDAGLDLAVPFMSPKPRQ</sequence>
<dbReference type="SMART" id="SM00432">
    <property type="entry name" value="MADS"/>
    <property type="match status" value="1"/>
</dbReference>
<feature type="region of interest" description="Disordered" evidence="6">
    <location>
        <begin position="16"/>
        <end position="46"/>
    </location>
</feature>
<dbReference type="PANTHER" id="PTHR11945">
    <property type="entry name" value="MADS BOX PROTEIN"/>
    <property type="match status" value="1"/>
</dbReference>
<keyword evidence="3" id="KW-0238">DNA-binding</keyword>
<evidence type="ECO:0000313" key="9">
    <source>
        <dbReference type="RefSeq" id="XP_010419165.1"/>
    </source>
</evidence>
<comment type="subcellular location">
    <subcellularLocation>
        <location evidence="1">Nucleus</location>
    </subcellularLocation>
</comment>
<reference evidence="8" key="1">
    <citation type="journal article" date="2014" name="Nat. Commun.">
        <title>The emerging biofuel crop Camelina sativa retains a highly undifferentiated hexaploid genome structure.</title>
        <authorList>
            <person name="Kagale S."/>
            <person name="Koh C."/>
            <person name="Nixon J."/>
            <person name="Bollina V."/>
            <person name="Clarke W.E."/>
            <person name="Tuteja R."/>
            <person name="Spillane C."/>
            <person name="Robinson S.J."/>
            <person name="Links M.G."/>
            <person name="Clarke C."/>
            <person name="Higgins E.E."/>
            <person name="Huebert T."/>
            <person name="Sharpe A.G."/>
            <person name="Parkin I.A."/>
        </authorList>
    </citation>
    <scope>NUCLEOTIDE SEQUENCE [LARGE SCALE GENOMIC DNA]</scope>
    <source>
        <strain evidence="8">cv. DH55</strain>
    </source>
</reference>
<reference evidence="9" key="2">
    <citation type="submission" date="2025-08" db="UniProtKB">
        <authorList>
            <consortium name="RefSeq"/>
        </authorList>
    </citation>
    <scope>IDENTIFICATION</scope>
    <source>
        <tissue evidence="9">Leaf</tissue>
    </source>
</reference>
<dbReference type="InterPro" id="IPR002100">
    <property type="entry name" value="TF_MADSbox"/>
</dbReference>
<dbReference type="Pfam" id="PF00319">
    <property type="entry name" value="SRF-TF"/>
    <property type="match status" value="1"/>
</dbReference>
<evidence type="ECO:0000313" key="8">
    <source>
        <dbReference type="Proteomes" id="UP000694864"/>
    </source>
</evidence>
<dbReference type="RefSeq" id="XP_010419165.1">
    <property type="nucleotide sequence ID" value="XM_010420863.1"/>
</dbReference>
<dbReference type="InterPro" id="IPR036879">
    <property type="entry name" value="TF_MADSbox_sf"/>
</dbReference>
<accession>A0ABM0T0Y6</accession>
<evidence type="ECO:0000259" key="7">
    <source>
        <dbReference type="PROSITE" id="PS50066"/>
    </source>
</evidence>
<dbReference type="GeneID" id="104704838"/>